<protein>
    <recommendedName>
        <fullName evidence="2">SCP domain-containing protein</fullName>
    </recommendedName>
</protein>
<dbReference type="CDD" id="cd05382">
    <property type="entry name" value="CAP_GAPR1-like"/>
    <property type="match status" value="1"/>
</dbReference>
<dbReference type="GO" id="GO:0005615">
    <property type="term" value="C:extracellular space"/>
    <property type="evidence" value="ECO:0000318"/>
    <property type="project" value="GO_Central"/>
</dbReference>
<gene>
    <name evidence="3" type="ORF">NEMVEDRAFT_v1g231991</name>
</gene>
<dbReference type="InterPro" id="IPR034113">
    <property type="entry name" value="SCP_GAPR1-like"/>
</dbReference>
<dbReference type="HOGENOM" id="CLU_1236342_0_0_1"/>
<dbReference type="InterPro" id="IPR035940">
    <property type="entry name" value="CAP_sf"/>
</dbReference>
<dbReference type="PRINTS" id="PR00837">
    <property type="entry name" value="V5TPXLIKE"/>
</dbReference>
<dbReference type="InterPro" id="IPR001283">
    <property type="entry name" value="CRISP-related"/>
</dbReference>
<reference evidence="3 4" key="1">
    <citation type="journal article" date="2007" name="Science">
        <title>Sea anemone genome reveals ancestral eumetazoan gene repertoire and genomic organization.</title>
        <authorList>
            <person name="Putnam N.H."/>
            <person name="Srivastava M."/>
            <person name="Hellsten U."/>
            <person name="Dirks B."/>
            <person name="Chapman J."/>
            <person name="Salamov A."/>
            <person name="Terry A."/>
            <person name="Shapiro H."/>
            <person name="Lindquist E."/>
            <person name="Kapitonov V.V."/>
            <person name="Jurka J."/>
            <person name="Genikhovich G."/>
            <person name="Grigoriev I.V."/>
            <person name="Lucas S.M."/>
            <person name="Steele R.E."/>
            <person name="Finnerty J.R."/>
            <person name="Technau U."/>
            <person name="Martindale M.Q."/>
            <person name="Rokhsar D.S."/>
        </authorList>
    </citation>
    <scope>NUCLEOTIDE SEQUENCE [LARGE SCALE GENOMIC DNA]</scope>
    <source>
        <strain evidence="4">CH2 X CH6</strain>
    </source>
</reference>
<evidence type="ECO:0000313" key="4">
    <source>
        <dbReference type="Proteomes" id="UP000001593"/>
    </source>
</evidence>
<evidence type="ECO:0000259" key="2">
    <source>
        <dbReference type="SMART" id="SM00198"/>
    </source>
</evidence>
<dbReference type="STRING" id="45351.A7RM43"/>
<keyword evidence="1" id="KW-0732">Signal</keyword>
<sequence>MNVRQFRPHVVLPLILVLYVKVSVAVDSENAAQRELDNNLRSKFVTFAKRGFEAHNKFRARHHSPSLKWSDKLAARAQKIAYLMALNGTIQVPGVDQLGENRAKLSAVNYDCELAGEEAAKIWYNQGSHYSYSDPRLNSDTDSFTQLVWKESRDVGMGCAQRKGTVTNEIYVVALYYPAGNSEATLRDNVIGPNKMEAKDVYATIYRRHKTKFIKKNKIHKTAQ</sequence>
<keyword evidence="4" id="KW-1185">Reference proteome</keyword>
<dbReference type="PANTHER" id="PTHR10334">
    <property type="entry name" value="CYSTEINE-RICH SECRETORY PROTEIN-RELATED"/>
    <property type="match status" value="1"/>
</dbReference>
<dbReference type="InterPro" id="IPR014044">
    <property type="entry name" value="CAP_dom"/>
</dbReference>
<dbReference type="Proteomes" id="UP000001593">
    <property type="component" value="Unassembled WGS sequence"/>
</dbReference>
<dbReference type="EMBL" id="DS469519">
    <property type="protein sequence ID" value="EDO47538.1"/>
    <property type="molecule type" value="Genomic_DNA"/>
</dbReference>
<feature type="chain" id="PRO_5002714344" description="SCP domain-containing protein" evidence="1">
    <location>
        <begin position="26"/>
        <end position="224"/>
    </location>
</feature>
<dbReference type="FunFam" id="3.40.33.10:FF:000077">
    <property type="entry name" value="Predicted protein"/>
    <property type="match status" value="1"/>
</dbReference>
<dbReference type="PhylomeDB" id="A7RM43"/>
<dbReference type="eggNOG" id="KOG3017">
    <property type="taxonomic scope" value="Eukaryota"/>
</dbReference>
<dbReference type="Gene3D" id="3.40.33.10">
    <property type="entry name" value="CAP"/>
    <property type="match status" value="1"/>
</dbReference>
<dbReference type="Pfam" id="PF00188">
    <property type="entry name" value="CAP"/>
    <property type="match status" value="1"/>
</dbReference>
<dbReference type="SMART" id="SM00198">
    <property type="entry name" value="SCP"/>
    <property type="match status" value="1"/>
</dbReference>
<dbReference type="AlphaFoldDB" id="A7RM43"/>
<dbReference type="OrthoDB" id="337038at2759"/>
<evidence type="ECO:0000313" key="3">
    <source>
        <dbReference type="EMBL" id="EDO47538.1"/>
    </source>
</evidence>
<dbReference type="InParanoid" id="A7RM43"/>
<accession>A7RM43</accession>
<feature type="signal peptide" evidence="1">
    <location>
        <begin position="1"/>
        <end position="25"/>
    </location>
</feature>
<organism evidence="3 4">
    <name type="scientific">Nematostella vectensis</name>
    <name type="common">Starlet sea anemone</name>
    <dbReference type="NCBI Taxonomy" id="45351"/>
    <lineage>
        <taxon>Eukaryota</taxon>
        <taxon>Metazoa</taxon>
        <taxon>Cnidaria</taxon>
        <taxon>Anthozoa</taxon>
        <taxon>Hexacorallia</taxon>
        <taxon>Actiniaria</taxon>
        <taxon>Edwardsiidae</taxon>
        <taxon>Nematostella</taxon>
    </lineage>
</organism>
<name>A7RM43_NEMVE</name>
<feature type="domain" description="SCP" evidence="2">
    <location>
        <begin position="46"/>
        <end position="184"/>
    </location>
</feature>
<evidence type="ECO:0000256" key="1">
    <source>
        <dbReference type="SAM" id="SignalP"/>
    </source>
</evidence>
<proteinExistence type="predicted"/>
<dbReference type="KEGG" id="nve:5519715"/>
<dbReference type="OMA" id="HNHASPL"/>
<dbReference type="SUPFAM" id="SSF55797">
    <property type="entry name" value="PR-1-like"/>
    <property type="match status" value="1"/>
</dbReference>